<reference evidence="2 3" key="1">
    <citation type="submission" date="2021-06" db="EMBL/GenBank/DDBJ databases">
        <authorList>
            <person name="Palmer J.M."/>
        </authorList>
    </citation>
    <scope>NUCLEOTIDE SEQUENCE [LARGE SCALE GENOMIC DNA]</scope>
    <source>
        <strain evidence="2 3">AS_MEX2019</strain>
        <tissue evidence="2">Muscle</tissue>
    </source>
</reference>
<feature type="region of interest" description="Disordered" evidence="1">
    <location>
        <begin position="1"/>
        <end position="30"/>
    </location>
</feature>
<comment type="caution">
    <text evidence="2">The sequence shown here is derived from an EMBL/GenBank/DDBJ whole genome shotgun (WGS) entry which is preliminary data.</text>
</comment>
<proteinExistence type="predicted"/>
<sequence length="99" mass="11791">MVSKGPEALERHKENQHRNQDKRTSRIQLREKETKELKCCGDGNVPWKAVFRFTVMFHRSSKQHQYSQKTMEEIENRRLGMKSQIGSKIMCLQREQAGW</sequence>
<keyword evidence="3" id="KW-1185">Reference proteome</keyword>
<evidence type="ECO:0000313" key="3">
    <source>
        <dbReference type="Proteomes" id="UP001469553"/>
    </source>
</evidence>
<feature type="compositionally biased region" description="Basic and acidic residues" evidence="1">
    <location>
        <begin position="7"/>
        <end position="30"/>
    </location>
</feature>
<organism evidence="2 3">
    <name type="scientific">Ameca splendens</name>
    <dbReference type="NCBI Taxonomy" id="208324"/>
    <lineage>
        <taxon>Eukaryota</taxon>
        <taxon>Metazoa</taxon>
        <taxon>Chordata</taxon>
        <taxon>Craniata</taxon>
        <taxon>Vertebrata</taxon>
        <taxon>Euteleostomi</taxon>
        <taxon>Actinopterygii</taxon>
        <taxon>Neopterygii</taxon>
        <taxon>Teleostei</taxon>
        <taxon>Neoteleostei</taxon>
        <taxon>Acanthomorphata</taxon>
        <taxon>Ovalentaria</taxon>
        <taxon>Atherinomorphae</taxon>
        <taxon>Cyprinodontiformes</taxon>
        <taxon>Goodeidae</taxon>
        <taxon>Ameca</taxon>
    </lineage>
</organism>
<evidence type="ECO:0000256" key="1">
    <source>
        <dbReference type="SAM" id="MobiDB-lite"/>
    </source>
</evidence>
<gene>
    <name evidence="2" type="ORF">AMECASPLE_023941</name>
</gene>
<evidence type="ECO:0000313" key="2">
    <source>
        <dbReference type="EMBL" id="MEQ2280823.1"/>
    </source>
</evidence>
<dbReference type="EMBL" id="JAHRIP010002245">
    <property type="protein sequence ID" value="MEQ2280823.1"/>
    <property type="molecule type" value="Genomic_DNA"/>
</dbReference>
<protein>
    <submittedName>
        <fullName evidence="2">Uncharacterized protein</fullName>
    </submittedName>
</protein>
<name>A0ABV0XH94_9TELE</name>
<accession>A0ABV0XH94</accession>
<dbReference type="Proteomes" id="UP001469553">
    <property type="component" value="Unassembled WGS sequence"/>
</dbReference>